<name>A0AAD6SDW7_9AGAR</name>
<organism evidence="1 2">
    <name type="scientific">Mycena alexandri</name>
    <dbReference type="NCBI Taxonomy" id="1745969"/>
    <lineage>
        <taxon>Eukaryota</taxon>
        <taxon>Fungi</taxon>
        <taxon>Dikarya</taxon>
        <taxon>Basidiomycota</taxon>
        <taxon>Agaricomycotina</taxon>
        <taxon>Agaricomycetes</taxon>
        <taxon>Agaricomycetidae</taxon>
        <taxon>Agaricales</taxon>
        <taxon>Marasmiineae</taxon>
        <taxon>Mycenaceae</taxon>
        <taxon>Mycena</taxon>
    </lineage>
</organism>
<evidence type="ECO:0000313" key="1">
    <source>
        <dbReference type="EMBL" id="KAJ7026176.1"/>
    </source>
</evidence>
<dbReference type="EMBL" id="JARJCM010000142">
    <property type="protein sequence ID" value="KAJ7026176.1"/>
    <property type="molecule type" value="Genomic_DNA"/>
</dbReference>
<dbReference type="AlphaFoldDB" id="A0AAD6SDW7"/>
<dbReference type="Proteomes" id="UP001218188">
    <property type="component" value="Unassembled WGS sequence"/>
</dbReference>
<keyword evidence="2" id="KW-1185">Reference proteome</keyword>
<protein>
    <submittedName>
        <fullName evidence="1">Uncharacterized protein</fullName>
    </submittedName>
</protein>
<sequence length="155" mass="17697">MQFSSLRDIQIPTQQQFRRIQTTAETQLWEELEIDPHGVGFDLGTDKTTQQYNDLCGEMNSIWNAGVLAQNSKFSLGEGNEEVFQEDDEDDFLAEIMQNAAIDDPDHDGKDILDVGTEDPDERNAEWAPYPSKMLFLLDTLDNLPRLRISNSLMK</sequence>
<feature type="non-terminal residue" evidence="1">
    <location>
        <position position="1"/>
    </location>
</feature>
<evidence type="ECO:0000313" key="2">
    <source>
        <dbReference type="Proteomes" id="UP001218188"/>
    </source>
</evidence>
<accession>A0AAD6SDW7</accession>
<comment type="caution">
    <text evidence="1">The sequence shown here is derived from an EMBL/GenBank/DDBJ whole genome shotgun (WGS) entry which is preliminary data.</text>
</comment>
<proteinExistence type="predicted"/>
<gene>
    <name evidence="1" type="ORF">C8F04DRAFT_1268347</name>
</gene>
<reference evidence="1" key="1">
    <citation type="submission" date="2023-03" db="EMBL/GenBank/DDBJ databases">
        <title>Massive genome expansion in bonnet fungi (Mycena s.s.) driven by repeated elements and novel gene families across ecological guilds.</title>
        <authorList>
            <consortium name="Lawrence Berkeley National Laboratory"/>
            <person name="Harder C.B."/>
            <person name="Miyauchi S."/>
            <person name="Viragh M."/>
            <person name="Kuo A."/>
            <person name="Thoen E."/>
            <person name="Andreopoulos B."/>
            <person name="Lu D."/>
            <person name="Skrede I."/>
            <person name="Drula E."/>
            <person name="Henrissat B."/>
            <person name="Morin E."/>
            <person name="Kohler A."/>
            <person name="Barry K."/>
            <person name="LaButti K."/>
            <person name="Morin E."/>
            <person name="Salamov A."/>
            <person name="Lipzen A."/>
            <person name="Mereny Z."/>
            <person name="Hegedus B."/>
            <person name="Baldrian P."/>
            <person name="Stursova M."/>
            <person name="Weitz H."/>
            <person name="Taylor A."/>
            <person name="Grigoriev I.V."/>
            <person name="Nagy L.G."/>
            <person name="Martin F."/>
            <person name="Kauserud H."/>
        </authorList>
    </citation>
    <scope>NUCLEOTIDE SEQUENCE</scope>
    <source>
        <strain evidence="1">CBHHK200</strain>
    </source>
</reference>